<dbReference type="MEROPS" id="S16.001"/>
<dbReference type="Pfam" id="PF22667">
    <property type="entry name" value="Lon_lid"/>
    <property type="match status" value="1"/>
</dbReference>
<dbReference type="PROSITE" id="PS51787">
    <property type="entry name" value="LON_N"/>
    <property type="match status" value="1"/>
</dbReference>
<dbReference type="NCBIfam" id="TIGR00763">
    <property type="entry name" value="lon"/>
    <property type="match status" value="1"/>
</dbReference>
<reference evidence="19 20" key="1">
    <citation type="submission" date="2014-06" db="EMBL/GenBank/DDBJ databases">
        <title>Draft genome sequence of iron oxidizing acidophile Leptospirillum ferriphilum DSM14647.</title>
        <authorList>
            <person name="Cardenas J.P."/>
            <person name="Lazcano M."/>
            <person name="Ossandon F.J."/>
            <person name="Corbett M."/>
            <person name="Holmes D.S."/>
            <person name="Watkin E."/>
        </authorList>
    </citation>
    <scope>NUCLEOTIDE SEQUENCE [LARGE SCALE GENOMIC DNA]</scope>
    <source>
        <strain evidence="19 20">DSM 14647</strain>
    </source>
</reference>
<dbReference type="PRINTS" id="PR00830">
    <property type="entry name" value="ENDOLAPTASE"/>
</dbReference>
<dbReference type="GO" id="GO:0005524">
    <property type="term" value="F:ATP binding"/>
    <property type="evidence" value="ECO:0007669"/>
    <property type="project" value="UniProtKB-UniRule"/>
</dbReference>
<dbReference type="Gene3D" id="3.30.230.10">
    <property type="match status" value="1"/>
</dbReference>
<comment type="induction">
    <text evidence="10">By heat shock.</text>
</comment>
<feature type="region of interest" description="Disordered" evidence="16">
    <location>
        <begin position="1"/>
        <end position="20"/>
    </location>
</feature>
<evidence type="ECO:0000256" key="14">
    <source>
        <dbReference type="PROSITE-ProRule" id="PRU01122"/>
    </source>
</evidence>
<protein>
    <recommendedName>
        <fullName evidence="10 11">Lon protease</fullName>
        <ecNumber evidence="10 11">3.4.21.53</ecNumber>
    </recommendedName>
    <alternativeName>
        <fullName evidence="10">ATP-dependent protease La</fullName>
    </alternativeName>
</protein>
<evidence type="ECO:0000313" key="19">
    <source>
        <dbReference type="EMBL" id="KGA94907.1"/>
    </source>
</evidence>
<dbReference type="Pfam" id="PF05362">
    <property type="entry name" value="Lon_C"/>
    <property type="match status" value="1"/>
</dbReference>
<dbReference type="SMART" id="SM00382">
    <property type="entry name" value="AAA"/>
    <property type="match status" value="1"/>
</dbReference>
<dbReference type="Gene3D" id="1.10.8.60">
    <property type="match status" value="1"/>
</dbReference>
<dbReference type="SUPFAM" id="SSF52540">
    <property type="entry name" value="P-loop containing nucleoside triphosphate hydrolases"/>
    <property type="match status" value="1"/>
</dbReference>
<dbReference type="PATRIC" id="fig|178606.4.peg.120"/>
<dbReference type="PROSITE" id="PS01046">
    <property type="entry name" value="LON_SER"/>
    <property type="match status" value="1"/>
</dbReference>
<evidence type="ECO:0000259" key="18">
    <source>
        <dbReference type="PROSITE" id="PS51787"/>
    </source>
</evidence>
<dbReference type="InterPro" id="IPR054594">
    <property type="entry name" value="Lon_lid"/>
</dbReference>
<dbReference type="InterPro" id="IPR004815">
    <property type="entry name" value="Lon_bac/euk-typ"/>
</dbReference>
<dbReference type="HAMAP" id="MF_01973">
    <property type="entry name" value="lon_bact"/>
    <property type="match status" value="1"/>
</dbReference>
<dbReference type="InterPro" id="IPR003593">
    <property type="entry name" value="AAA+_ATPase"/>
</dbReference>
<sequence>MRGSFFDPQDEDEERTPDPERIFWALDDDLPKDVPAKPESLPETLPCISSRDMVIFPNMVVPIVVSKPRSILALEASLAEGRLLFVSAEKEREEGESRGDPVHAVGTVCAIAKNFRGVDGRSRVLLHGLFRAKINRWISREPFDLVRYMPWPDNPPTRTIQVEALVRRVVEQTEQLFRLNPLLSPDLLSVIRAMDEPGTLAYLVVANLALKTPDLQKIYENRSQTRRLSRVLYFLNREISLLDAKRKIQMDAKGEIDRSQREYFLREQLKAIRKELGEVSEENDELAVLSDKIETLELSPVAKEEARRQLGKLARLHPESSESGVVRSYLEWIMDLPWKKPPARKVDIARAQKILDRDHLGLAKVKERLIEYLAVRILNPEGKPPILCFVGPPGVGKTSLGESVAKALGRPFVRLSLGGIRDEAEIRGHRRTYVGSLPGRILQGMRQAGVTDPVFMLDEIDKMAADFRGDPYSALLEVLDPRQNKNFSDHYLNLPYDLSHVLFLATANVLDTLPSPLLDRLEVIEIPGYTEEEKKGIARQHLWPRQRKENGISSKQADLTDAALERLIREYTRESGVRSLERRLGSLCRKMAVGILEGKKKTFRIGSETLVDWLGQPLYRETPDEEKPLVGVVRGLAWTPTGGDLLFVEATLMKGRGNLKVTGKLGDVMQESAQAALTYVRSHAESTGVPVDFWSRKDIHLHVPEGAIPKDGPSAGITMAVAMASAATNRPVRGDIAMTGEITLRGRILPIGGLKEKLLAARRFSMKEVLIPEENERDLSEIPAEVKNALRITPVQRMEQVFDRVFSAGTHTRHGV</sequence>
<evidence type="ECO:0000256" key="8">
    <source>
        <dbReference type="ARBA" id="ARBA00023016"/>
    </source>
</evidence>
<evidence type="ECO:0000256" key="16">
    <source>
        <dbReference type="SAM" id="MobiDB-lite"/>
    </source>
</evidence>
<dbReference type="Pfam" id="PF02190">
    <property type="entry name" value="LON_substr_bdg"/>
    <property type="match status" value="1"/>
</dbReference>
<dbReference type="GO" id="GO:0005737">
    <property type="term" value="C:cytoplasm"/>
    <property type="evidence" value="ECO:0007669"/>
    <property type="project" value="UniProtKB-SubCell"/>
</dbReference>
<evidence type="ECO:0000256" key="2">
    <source>
        <dbReference type="ARBA" id="ARBA00022490"/>
    </source>
</evidence>
<comment type="caution">
    <text evidence="19">The sequence shown here is derived from an EMBL/GenBank/DDBJ whole genome shotgun (WGS) entry which is preliminary data.</text>
</comment>
<dbReference type="InterPro" id="IPR008269">
    <property type="entry name" value="Lon_proteolytic"/>
</dbReference>
<dbReference type="Gene3D" id="1.20.58.1480">
    <property type="match status" value="1"/>
</dbReference>
<evidence type="ECO:0000256" key="7">
    <source>
        <dbReference type="ARBA" id="ARBA00022840"/>
    </source>
</evidence>
<dbReference type="RefSeq" id="WP_052157698.1">
    <property type="nucleotide sequence ID" value="NZ_JPGK01000001.1"/>
</dbReference>
<keyword evidence="5 10" id="KW-0378">Hydrolase</keyword>
<dbReference type="EMBL" id="JPGK01000001">
    <property type="protein sequence ID" value="KGA94907.1"/>
    <property type="molecule type" value="Genomic_DNA"/>
</dbReference>
<dbReference type="GO" id="GO:0004252">
    <property type="term" value="F:serine-type endopeptidase activity"/>
    <property type="evidence" value="ECO:0007669"/>
    <property type="project" value="UniProtKB-UniRule"/>
</dbReference>
<evidence type="ECO:0000256" key="11">
    <source>
        <dbReference type="PIRNR" id="PIRNR001174"/>
    </source>
</evidence>
<keyword evidence="4 10" id="KW-0547">Nucleotide-binding</keyword>
<dbReference type="InterPro" id="IPR027417">
    <property type="entry name" value="P-loop_NTPase"/>
</dbReference>
<dbReference type="EC" id="3.4.21.53" evidence="10 11"/>
<dbReference type="InterPro" id="IPR015947">
    <property type="entry name" value="PUA-like_sf"/>
</dbReference>
<keyword evidence="2 10" id="KW-0963">Cytoplasm</keyword>
<comment type="subcellular location">
    <subcellularLocation>
        <location evidence="1 10 11">Cytoplasm</location>
    </subcellularLocation>
</comment>
<dbReference type="GO" id="GO:0034605">
    <property type="term" value="P:cellular response to heat"/>
    <property type="evidence" value="ECO:0007669"/>
    <property type="project" value="UniProtKB-UniRule"/>
</dbReference>
<feature type="binding site" evidence="10 13">
    <location>
        <begin position="391"/>
        <end position="398"/>
    </location>
    <ligand>
        <name>ATP</name>
        <dbReference type="ChEBI" id="CHEBI:30616"/>
    </ligand>
</feature>
<evidence type="ECO:0000313" key="20">
    <source>
        <dbReference type="Proteomes" id="UP000029452"/>
    </source>
</evidence>
<organism evidence="19 20">
    <name type="scientific">Leptospirillum ferriphilum</name>
    <dbReference type="NCBI Taxonomy" id="178606"/>
    <lineage>
        <taxon>Bacteria</taxon>
        <taxon>Pseudomonadati</taxon>
        <taxon>Nitrospirota</taxon>
        <taxon>Nitrospiria</taxon>
        <taxon>Nitrospirales</taxon>
        <taxon>Nitrospiraceae</taxon>
        <taxon>Leptospirillum</taxon>
    </lineage>
</organism>
<dbReference type="InterPro" id="IPR014721">
    <property type="entry name" value="Ribsml_uS5_D2-typ_fold_subgr"/>
</dbReference>
<dbReference type="InterPro" id="IPR027543">
    <property type="entry name" value="Lon_bac"/>
</dbReference>
<keyword evidence="6 10" id="KW-0720">Serine protease</keyword>
<dbReference type="InterPro" id="IPR027065">
    <property type="entry name" value="Lon_Prtase"/>
</dbReference>
<dbReference type="InterPro" id="IPR046336">
    <property type="entry name" value="Lon_prtase_N_sf"/>
</dbReference>
<evidence type="ECO:0000256" key="13">
    <source>
        <dbReference type="PIRSR" id="PIRSR001174-2"/>
    </source>
</evidence>
<dbReference type="PROSITE" id="PS51786">
    <property type="entry name" value="LON_PROTEOLYTIC"/>
    <property type="match status" value="1"/>
</dbReference>
<dbReference type="SMART" id="SM00464">
    <property type="entry name" value="LON"/>
    <property type="match status" value="1"/>
</dbReference>
<dbReference type="GO" id="GO:0043565">
    <property type="term" value="F:sequence-specific DNA binding"/>
    <property type="evidence" value="ECO:0007669"/>
    <property type="project" value="UniProtKB-UniRule"/>
</dbReference>
<dbReference type="FunFam" id="3.40.50.300:FF:000021">
    <property type="entry name" value="Lon protease homolog"/>
    <property type="match status" value="1"/>
</dbReference>
<evidence type="ECO:0000256" key="15">
    <source>
        <dbReference type="RuleBase" id="RU000591"/>
    </source>
</evidence>
<comment type="catalytic activity">
    <reaction evidence="9 10 11 14">
        <text>Hydrolysis of proteins in presence of ATP.</text>
        <dbReference type="EC" id="3.4.21.53"/>
    </reaction>
</comment>
<dbReference type="InterPro" id="IPR008268">
    <property type="entry name" value="Peptidase_S16_AS"/>
</dbReference>
<evidence type="ECO:0000256" key="12">
    <source>
        <dbReference type="PIRSR" id="PIRSR001174-1"/>
    </source>
</evidence>
<keyword evidence="8 10" id="KW-0346">Stress response</keyword>
<dbReference type="Proteomes" id="UP000029452">
    <property type="component" value="Unassembled WGS sequence"/>
</dbReference>
<accession>A0A094WGX5</accession>
<evidence type="ECO:0000256" key="4">
    <source>
        <dbReference type="ARBA" id="ARBA00022741"/>
    </source>
</evidence>
<feature type="active site" evidence="10 12">
    <location>
        <position position="757"/>
    </location>
</feature>
<comment type="function">
    <text evidence="10">ATP-dependent serine protease that mediates the selective degradation of mutant and abnormal proteins as well as certain short-lived regulatory proteins. Required for cellular homeostasis and for survival from DNA damage and developmental changes induced by stress. Degrades polypeptides processively to yield small peptide fragments that are 5 to 10 amino acids long. Binds to DNA in a double-stranded, site-specific manner.</text>
</comment>
<dbReference type="SUPFAM" id="SSF54211">
    <property type="entry name" value="Ribosomal protein S5 domain 2-like"/>
    <property type="match status" value="1"/>
</dbReference>
<dbReference type="Gene3D" id="3.40.50.300">
    <property type="entry name" value="P-loop containing nucleotide triphosphate hydrolases"/>
    <property type="match status" value="1"/>
</dbReference>
<dbReference type="Pfam" id="PF00004">
    <property type="entry name" value="AAA"/>
    <property type="match status" value="1"/>
</dbReference>
<evidence type="ECO:0000256" key="6">
    <source>
        <dbReference type="ARBA" id="ARBA00022825"/>
    </source>
</evidence>
<evidence type="ECO:0000259" key="17">
    <source>
        <dbReference type="PROSITE" id="PS51786"/>
    </source>
</evidence>
<dbReference type="Gene3D" id="1.20.5.5270">
    <property type="match status" value="1"/>
</dbReference>
<dbReference type="GO" id="GO:0004176">
    <property type="term" value="F:ATP-dependent peptidase activity"/>
    <property type="evidence" value="ECO:0007669"/>
    <property type="project" value="UniProtKB-UniRule"/>
</dbReference>
<evidence type="ECO:0000256" key="9">
    <source>
        <dbReference type="ARBA" id="ARBA00050665"/>
    </source>
</evidence>
<dbReference type="GO" id="GO:0006515">
    <property type="term" value="P:protein quality control for misfolded or incompletely synthesized proteins"/>
    <property type="evidence" value="ECO:0007669"/>
    <property type="project" value="UniProtKB-UniRule"/>
</dbReference>
<comment type="subunit">
    <text evidence="10 11">Homohexamer. Organized in a ring with a central cavity.</text>
</comment>
<dbReference type="SUPFAM" id="SSF88697">
    <property type="entry name" value="PUA domain-like"/>
    <property type="match status" value="1"/>
</dbReference>
<dbReference type="InterPro" id="IPR003111">
    <property type="entry name" value="Lon_prtase_N"/>
</dbReference>
<feature type="domain" description="Lon N-terminal" evidence="18">
    <location>
        <begin position="45"/>
        <end position="239"/>
    </location>
</feature>
<dbReference type="CDD" id="cd19500">
    <property type="entry name" value="RecA-like_Lon"/>
    <property type="match status" value="1"/>
</dbReference>
<gene>
    <name evidence="10" type="primary">lon</name>
    <name evidence="19" type="ORF">LptCag_2341</name>
</gene>
<dbReference type="PIRSF" id="PIRSF001174">
    <property type="entry name" value="Lon_proteas"/>
    <property type="match status" value="1"/>
</dbReference>
<evidence type="ECO:0000256" key="5">
    <source>
        <dbReference type="ARBA" id="ARBA00022801"/>
    </source>
</evidence>
<evidence type="ECO:0000256" key="10">
    <source>
        <dbReference type="HAMAP-Rule" id="MF_01973"/>
    </source>
</evidence>
<dbReference type="InterPro" id="IPR020568">
    <property type="entry name" value="Ribosomal_Su5_D2-typ_SF"/>
</dbReference>
<comment type="similarity">
    <text evidence="10 11 14 15">Belongs to the peptidase S16 family.</text>
</comment>
<dbReference type="AlphaFoldDB" id="A0A094WGX5"/>
<keyword evidence="7 10" id="KW-0067">ATP-binding</keyword>
<feature type="active site" evidence="10 12">
    <location>
        <position position="714"/>
    </location>
</feature>
<dbReference type="OrthoDB" id="9803599at2"/>
<proteinExistence type="evidence at transcript level"/>
<keyword evidence="3 10" id="KW-0645">Protease</keyword>
<name>A0A094WGX5_9BACT</name>
<dbReference type="Gene3D" id="2.30.130.40">
    <property type="entry name" value="LON domain-like"/>
    <property type="match status" value="1"/>
</dbReference>
<dbReference type="GO" id="GO:0016887">
    <property type="term" value="F:ATP hydrolysis activity"/>
    <property type="evidence" value="ECO:0007669"/>
    <property type="project" value="UniProtKB-UniRule"/>
</dbReference>
<dbReference type="InterPro" id="IPR003959">
    <property type="entry name" value="ATPase_AAA_core"/>
</dbReference>
<feature type="domain" description="Lon proteolytic" evidence="17">
    <location>
        <begin position="627"/>
        <end position="808"/>
    </location>
</feature>
<evidence type="ECO:0000256" key="3">
    <source>
        <dbReference type="ARBA" id="ARBA00022670"/>
    </source>
</evidence>
<dbReference type="PANTHER" id="PTHR10046">
    <property type="entry name" value="ATP DEPENDENT LON PROTEASE FAMILY MEMBER"/>
    <property type="match status" value="1"/>
</dbReference>
<evidence type="ECO:0000256" key="1">
    <source>
        <dbReference type="ARBA" id="ARBA00004496"/>
    </source>
</evidence>